<reference evidence="1" key="2">
    <citation type="journal article" date="2015" name="Fish Shellfish Immunol.">
        <title>Early steps in the European eel (Anguilla anguilla)-Vibrio vulnificus interaction in the gills: Role of the RtxA13 toxin.</title>
        <authorList>
            <person name="Callol A."/>
            <person name="Pajuelo D."/>
            <person name="Ebbesson L."/>
            <person name="Teles M."/>
            <person name="MacKenzie S."/>
            <person name="Amaro C."/>
        </authorList>
    </citation>
    <scope>NUCLEOTIDE SEQUENCE</scope>
</reference>
<protein>
    <submittedName>
        <fullName evidence="1">Uncharacterized protein</fullName>
    </submittedName>
</protein>
<name>A0A0E9QCS0_ANGAN</name>
<sequence>MLFKLTLNLLLTLETKIHIFFQKVNKYVTFCKIRHGYFMQITALSA</sequence>
<accession>A0A0E9QCS0</accession>
<reference evidence="1" key="1">
    <citation type="submission" date="2014-11" db="EMBL/GenBank/DDBJ databases">
        <authorList>
            <person name="Amaro Gonzalez C."/>
        </authorList>
    </citation>
    <scope>NUCLEOTIDE SEQUENCE</scope>
</reference>
<organism evidence="1">
    <name type="scientific">Anguilla anguilla</name>
    <name type="common">European freshwater eel</name>
    <name type="synonym">Muraena anguilla</name>
    <dbReference type="NCBI Taxonomy" id="7936"/>
    <lineage>
        <taxon>Eukaryota</taxon>
        <taxon>Metazoa</taxon>
        <taxon>Chordata</taxon>
        <taxon>Craniata</taxon>
        <taxon>Vertebrata</taxon>
        <taxon>Euteleostomi</taxon>
        <taxon>Actinopterygii</taxon>
        <taxon>Neopterygii</taxon>
        <taxon>Teleostei</taxon>
        <taxon>Anguilliformes</taxon>
        <taxon>Anguillidae</taxon>
        <taxon>Anguilla</taxon>
    </lineage>
</organism>
<evidence type="ECO:0000313" key="1">
    <source>
        <dbReference type="EMBL" id="JAH14589.1"/>
    </source>
</evidence>
<proteinExistence type="predicted"/>
<dbReference type="AlphaFoldDB" id="A0A0E9QCS0"/>
<dbReference type="EMBL" id="GBXM01093988">
    <property type="protein sequence ID" value="JAH14589.1"/>
    <property type="molecule type" value="Transcribed_RNA"/>
</dbReference>